<accession>A0A552V0A7</accession>
<proteinExistence type="predicted"/>
<dbReference type="InterPro" id="IPR026444">
    <property type="entry name" value="Secre_tail"/>
</dbReference>
<dbReference type="Pfam" id="PF24595">
    <property type="entry name" value="DUF7619"/>
    <property type="match status" value="1"/>
</dbReference>
<dbReference type="InterPro" id="IPR013783">
    <property type="entry name" value="Ig-like_fold"/>
</dbReference>
<organism evidence="5 6">
    <name type="scientific">Flavobacterium zepuense</name>
    <dbReference type="NCBI Taxonomy" id="2593302"/>
    <lineage>
        <taxon>Bacteria</taxon>
        <taxon>Pseudomonadati</taxon>
        <taxon>Bacteroidota</taxon>
        <taxon>Flavobacteriia</taxon>
        <taxon>Flavobacteriales</taxon>
        <taxon>Flavobacteriaceae</taxon>
        <taxon>Flavobacterium</taxon>
    </lineage>
</organism>
<sequence length="723" mass="79123">MKKKLLLIAMFAMFCINSFAQATAYDVPDLSSCGDDPFFDLTVQTPIVLGNQSPNDFIVTYYHDEADAQAGTSAILNPSALYVISSNEEIFIRVDNAATGDYDITSFIIYWSQVFIPWNDVTVCTSFVLPTISWPAITFYTGPNGTGTIVPGGTVISSSQTLYAVQSGACSNEWNFDITVAGSLPDADFEPITMCDQDFDGFATFFLEMQLSYLWSLYPEYQNIDIELYETEADAQNEVNQIWDYVYTNTTPNQQTIYVRLTAQDCVSIEPITLIVAPCITDNTIAGNIRYDSDDNGCSETDLVAAGITVYYVHDNNYYYTTTDEDGNYSFLNIPDGEVTVYPNPAYPFTAAVAPQNYSFTFPGNEEDVNFCLTEQQPTVDVAVYTFPFTSFVPGFPATYVIAYQNTGSTTVASGDVALSFDDSLLNYEGASSTALVNGNQLTFSYTNLQPYQTQYIYVNFTVSTTAVSGDVLAFDSTITPLNDNTPYNNTFASNAYVVSSFDPNDISVREGDFITEDQADEYLHYTIRFQNMGDANASFVRIATNLNENLDLDTFQAIGGSHNYVANRAGNSLEFFFDDINLPFEDADEAGSHGFVSFKIKPKTTVGIGDIMTGQAGIYFDFNPVVDTNTATTTVQATAGVKDLAANGFVLYPNPASGRVTLLLQNAEAGNVTVTDILGKTMFTAALNGAQSTLDVSALKTGVYFVSVTANEKQSTKKLMIK</sequence>
<dbReference type="AlphaFoldDB" id="A0A552V0A7"/>
<dbReference type="NCBIfam" id="TIGR04183">
    <property type="entry name" value="Por_Secre_tail"/>
    <property type="match status" value="1"/>
</dbReference>
<dbReference type="EMBL" id="VJVZ01000007">
    <property type="protein sequence ID" value="TRW23907.1"/>
    <property type="molecule type" value="Genomic_DNA"/>
</dbReference>
<dbReference type="SUPFAM" id="SSF49452">
    <property type="entry name" value="Starch-binding domain-like"/>
    <property type="match status" value="1"/>
</dbReference>
<feature type="chain" id="PRO_5021889751" evidence="2">
    <location>
        <begin position="25"/>
        <end position="723"/>
    </location>
</feature>
<comment type="caution">
    <text evidence="5">The sequence shown here is derived from an EMBL/GenBank/DDBJ whole genome shotgun (WGS) entry which is preliminary data.</text>
</comment>
<evidence type="ECO:0000259" key="4">
    <source>
        <dbReference type="Pfam" id="PF24595"/>
    </source>
</evidence>
<feature type="domain" description="DUF7619" evidence="4">
    <location>
        <begin position="503"/>
        <end position="635"/>
    </location>
</feature>
<protein>
    <submittedName>
        <fullName evidence="5">T9SS type A sorting domain-containing protein</fullName>
    </submittedName>
</protein>
<dbReference type="OrthoDB" id="1110367at2"/>
<evidence type="ECO:0000256" key="2">
    <source>
        <dbReference type="SAM" id="SignalP"/>
    </source>
</evidence>
<dbReference type="RefSeq" id="WP_143373655.1">
    <property type="nucleotide sequence ID" value="NZ_VJVZ01000007.1"/>
</dbReference>
<dbReference type="GO" id="GO:0030246">
    <property type="term" value="F:carbohydrate binding"/>
    <property type="evidence" value="ECO:0007669"/>
    <property type="project" value="InterPro"/>
</dbReference>
<dbReference type="Proteomes" id="UP000320643">
    <property type="component" value="Unassembled WGS sequence"/>
</dbReference>
<keyword evidence="1 2" id="KW-0732">Signal</keyword>
<dbReference type="Pfam" id="PF18962">
    <property type="entry name" value="Por_Secre_tail"/>
    <property type="match status" value="1"/>
</dbReference>
<dbReference type="InterPro" id="IPR013784">
    <property type="entry name" value="Carb-bd-like_fold"/>
</dbReference>
<evidence type="ECO:0000256" key="1">
    <source>
        <dbReference type="ARBA" id="ARBA00022729"/>
    </source>
</evidence>
<evidence type="ECO:0000313" key="5">
    <source>
        <dbReference type="EMBL" id="TRW23907.1"/>
    </source>
</evidence>
<keyword evidence="6" id="KW-1185">Reference proteome</keyword>
<evidence type="ECO:0000313" key="6">
    <source>
        <dbReference type="Proteomes" id="UP000320643"/>
    </source>
</evidence>
<reference evidence="5 6" key="1">
    <citation type="submission" date="2019-07" db="EMBL/GenBank/DDBJ databases">
        <title>Flavobacterium sp. nov., isolated from glacier ice.</title>
        <authorList>
            <person name="Liu Q."/>
            <person name="Xin Y.-H."/>
        </authorList>
    </citation>
    <scope>NUCLEOTIDE SEQUENCE [LARGE SCALE GENOMIC DNA]</scope>
    <source>
        <strain evidence="5 6">ZT4R6</strain>
    </source>
</reference>
<name>A0A552V0A7_9FLAO</name>
<feature type="signal peptide" evidence="2">
    <location>
        <begin position="1"/>
        <end position="24"/>
    </location>
</feature>
<gene>
    <name evidence="5" type="ORF">FMM05_12170</name>
</gene>
<feature type="domain" description="Secretion system C-terminal sorting" evidence="3">
    <location>
        <begin position="652"/>
        <end position="722"/>
    </location>
</feature>
<dbReference type="Gene3D" id="2.60.40.10">
    <property type="entry name" value="Immunoglobulins"/>
    <property type="match status" value="1"/>
</dbReference>
<evidence type="ECO:0000259" key="3">
    <source>
        <dbReference type="Pfam" id="PF18962"/>
    </source>
</evidence>
<dbReference type="InterPro" id="IPR055353">
    <property type="entry name" value="DUF7619"/>
</dbReference>